<evidence type="ECO:0000256" key="4">
    <source>
        <dbReference type="ARBA" id="ARBA00022787"/>
    </source>
</evidence>
<evidence type="ECO:0000256" key="1">
    <source>
        <dbReference type="ARBA" id="ARBA00004572"/>
    </source>
</evidence>
<dbReference type="EMBL" id="AP028909">
    <property type="protein sequence ID" value="BES89380.1"/>
    <property type="molecule type" value="Genomic_DNA"/>
</dbReference>
<sequence>MEEILDEPVSSDDLKKFEAKYYKELGNGLVSKESTFNYAWCLVRSKYASDIRKGILFLEDLFRDGNEKERRDYMYYLAIGHAKIREHPKALHYIRQFLTLEPGNQQVQNLEVIVKKRMERDGMKGMAIAGGLVVAVGSIVGLGLVALAKKK</sequence>
<evidence type="ECO:0000256" key="9">
    <source>
        <dbReference type="SAM" id="Phobius"/>
    </source>
</evidence>
<keyword evidence="11" id="KW-1185">Reference proteome</keyword>
<comment type="subcellular location">
    <subcellularLocation>
        <location evidence="1">Mitochondrion outer membrane</location>
        <topology evidence="1">Single-pass membrane protein</topology>
    </subcellularLocation>
</comment>
<evidence type="ECO:0000256" key="8">
    <source>
        <dbReference type="PIRNR" id="PIRNR008835"/>
    </source>
</evidence>
<comment type="function">
    <text evidence="8">Involved in the fragmentation of the mitochondrial network and its perinuclear clustering.</text>
</comment>
<protein>
    <recommendedName>
        <fullName evidence="8">Mitochondrial fission 1 protein</fullName>
    </recommendedName>
</protein>
<dbReference type="InterPro" id="IPR011990">
    <property type="entry name" value="TPR-like_helical_dom_sf"/>
</dbReference>
<dbReference type="PANTHER" id="PTHR13247">
    <property type="entry name" value="TETRATRICOPEPTIDE REPEAT PROTEIN 11 TPR REPEAT PROTEIN 11"/>
    <property type="match status" value="1"/>
</dbReference>
<keyword evidence="3 9" id="KW-0812">Transmembrane</keyword>
<evidence type="ECO:0000313" key="11">
    <source>
        <dbReference type="Proteomes" id="UP001307889"/>
    </source>
</evidence>
<evidence type="ECO:0000256" key="2">
    <source>
        <dbReference type="ARBA" id="ARBA00008937"/>
    </source>
</evidence>
<feature type="transmembrane region" description="Helical" evidence="9">
    <location>
        <begin position="125"/>
        <end position="148"/>
    </location>
</feature>
<evidence type="ECO:0000256" key="3">
    <source>
        <dbReference type="ARBA" id="ARBA00022692"/>
    </source>
</evidence>
<dbReference type="PIRSF" id="PIRSF008835">
    <property type="entry name" value="TPR_repeat_11_Fis1"/>
    <property type="match status" value="1"/>
</dbReference>
<dbReference type="PANTHER" id="PTHR13247:SF0">
    <property type="entry name" value="MITOCHONDRIAL FISSION 1 PROTEIN"/>
    <property type="match status" value="1"/>
</dbReference>
<evidence type="ECO:0000313" key="10">
    <source>
        <dbReference type="EMBL" id="BES89380.1"/>
    </source>
</evidence>
<gene>
    <name evidence="10" type="ORF">NTJ_02187</name>
</gene>
<reference evidence="10 11" key="1">
    <citation type="submission" date="2023-09" db="EMBL/GenBank/DDBJ databases">
        <title>Nesidiocoris tenuis whole genome shotgun sequence.</title>
        <authorList>
            <person name="Shibata T."/>
            <person name="Shimoda M."/>
            <person name="Kobayashi T."/>
            <person name="Uehara T."/>
        </authorList>
    </citation>
    <scope>NUCLEOTIDE SEQUENCE [LARGE SCALE GENOMIC DNA]</scope>
    <source>
        <strain evidence="10 11">Japan</strain>
    </source>
</reference>
<dbReference type="InterPro" id="IPR033745">
    <property type="entry name" value="Fis1_cytosol"/>
</dbReference>
<dbReference type="Pfam" id="PF14853">
    <property type="entry name" value="Fis1_TPR_C"/>
    <property type="match status" value="1"/>
</dbReference>
<evidence type="ECO:0000256" key="7">
    <source>
        <dbReference type="ARBA" id="ARBA00023136"/>
    </source>
</evidence>
<dbReference type="CDD" id="cd12212">
    <property type="entry name" value="Fis1"/>
    <property type="match status" value="1"/>
</dbReference>
<name>A0ABN7AAN9_9HEMI</name>
<evidence type="ECO:0000256" key="6">
    <source>
        <dbReference type="ARBA" id="ARBA00023128"/>
    </source>
</evidence>
<evidence type="ECO:0000256" key="5">
    <source>
        <dbReference type="ARBA" id="ARBA00022989"/>
    </source>
</evidence>
<organism evidence="10 11">
    <name type="scientific">Nesidiocoris tenuis</name>
    <dbReference type="NCBI Taxonomy" id="355587"/>
    <lineage>
        <taxon>Eukaryota</taxon>
        <taxon>Metazoa</taxon>
        <taxon>Ecdysozoa</taxon>
        <taxon>Arthropoda</taxon>
        <taxon>Hexapoda</taxon>
        <taxon>Insecta</taxon>
        <taxon>Pterygota</taxon>
        <taxon>Neoptera</taxon>
        <taxon>Paraneoptera</taxon>
        <taxon>Hemiptera</taxon>
        <taxon>Heteroptera</taxon>
        <taxon>Panheteroptera</taxon>
        <taxon>Cimicomorpha</taxon>
        <taxon>Miridae</taxon>
        <taxon>Dicyphina</taxon>
        <taxon>Nesidiocoris</taxon>
    </lineage>
</organism>
<accession>A0ABN7AAN9</accession>
<keyword evidence="4 8" id="KW-1000">Mitochondrion outer membrane</keyword>
<dbReference type="InterPro" id="IPR016543">
    <property type="entry name" value="Fis1"/>
</dbReference>
<dbReference type="Gene3D" id="1.25.40.10">
    <property type="entry name" value="Tetratricopeptide repeat domain"/>
    <property type="match status" value="1"/>
</dbReference>
<keyword evidence="6 8" id="KW-0496">Mitochondrion</keyword>
<dbReference type="SUPFAM" id="SSF48452">
    <property type="entry name" value="TPR-like"/>
    <property type="match status" value="1"/>
</dbReference>
<proteinExistence type="inferred from homology"/>
<dbReference type="InterPro" id="IPR028058">
    <property type="entry name" value="Fis1_TPR_N"/>
</dbReference>
<keyword evidence="7 8" id="KW-0472">Membrane</keyword>
<dbReference type="InterPro" id="IPR028061">
    <property type="entry name" value="Fis1_TPR_C"/>
</dbReference>
<dbReference type="Pfam" id="PF14852">
    <property type="entry name" value="Fis1_TPR_N"/>
    <property type="match status" value="1"/>
</dbReference>
<comment type="similarity">
    <text evidence="2 8">Belongs to the FIS1 family.</text>
</comment>
<dbReference type="Proteomes" id="UP001307889">
    <property type="component" value="Chromosome 1"/>
</dbReference>
<keyword evidence="5 9" id="KW-1133">Transmembrane helix</keyword>
<comment type="domain">
    <text evidence="8">The C-terminus is required for mitochondrial localization, while the N-terminus is necessary for mitochondrial fission.</text>
</comment>